<organism evidence="11 12">
    <name type="scientific">Trichuris trichiura</name>
    <name type="common">Whipworm</name>
    <name type="synonym">Trichocephalus trichiurus</name>
    <dbReference type="NCBI Taxonomy" id="36087"/>
    <lineage>
        <taxon>Eukaryota</taxon>
        <taxon>Metazoa</taxon>
        <taxon>Ecdysozoa</taxon>
        <taxon>Nematoda</taxon>
        <taxon>Enoplea</taxon>
        <taxon>Dorylaimia</taxon>
        <taxon>Trichinellida</taxon>
        <taxon>Trichuridae</taxon>
        <taxon>Trichuris</taxon>
    </lineage>
</organism>
<feature type="compositionally biased region" description="Low complexity" evidence="9">
    <location>
        <begin position="119"/>
        <end position="139"/>
    </location>
</feature>
<dbReference type="PANTHER" id="PTHR45793:SF5">
    <property type="entry name" value="HOMEOTIC PROTEIN OCELLILESS"/>
    <property type="match status" value="1"/>
</dbReference>
<keyword evidence="3" id="KW-0524">Neurogenesis</keyword>
<keyword evidence="5 7" id="KW-0371">Homeobox</keyword>
<dbReference type="GO" id="GO:0000981">
    <property type="term" value="F:DNA-binding transcription factor activity, RNA polymerase II-specific"/>
    <property type="evidence" value="ECO:0007669"/>
    <property type="project" value="InterPro"/>
</dbReference>
<comment type="subcellular location">
    <subcellularLocation>
        <location evidence="1 7 8">Nucleus</location>
    </subcellularLocation>
</comment>
<sequence>MAYAHPHGATSGGYLLQRPSPSAPYFTVNNGQMSHNLSPGVITQPIFQPNLSYLTGTAPRKQRRERTTYSRAQLDMLEALFAKTRYPDIFLREEIAMKINLPESRVQVWFKNRRAKCRQQAQQRTGTAPAAGAKKNGNGQSQKQDVEGTQKEQTDEEKFKKEESISINSCQSVANGTAEKSDAMVTSSQAPSILNSSYGYSPSISACQTVVNTNAGMLMTPRGLQSGSCMLTTNSSSSSHGGAYIPPQYVPCSNVPYYTAESPYLASMPTNPFVGTSGAMYHPRTVSNYLDWKYPML</sequence>
<evidence type="ECO:0000256" key="8">
    <source>
        <dbReference type="RuleBase" id="RU000682"/>
    </source>
</evidence>
<proteinExistence type="predicted"/>
<dbReference type="GO" id="GO:0000978">
    <property type="term" value="F:RNA polymerase II cis-regulatory region sequence-specific DNA binding"/>
    <property type="evidence" value="ECO:0007669"/>
    <property type="project" value="TreeGrafter"/>
</dbReference>
<evidence type="ECO:0000256" key="4">
    <source>
        <dbReference type="ARBA" id="ARBA00023125"/>
    </source>
</evidence>
<dbReference type="SMART" id="SM00389">
    <property type="entry name" value="HOX"/>
    <property type="match status" value="1"/>
</dbReference>
<dbReference type="AlphaFoldDB" id="A0A077Z2R6"/>
<feature type="domain" description="Homeobox" evidence="10">
    <location>
        <begin position="60"/>
        <end position="120"/>
    </location>
</feature>
<evidence type="ECO:0000256" key="6">
    <source>
        <dbReference type="ARBA" id="ARBA00023242"/>
    </source>
</evidence>
<dbReference type="GO" id="GO:0007399">
    <property type="term" value="P:nervous system development"/>
    <property type="evidence" value="ECO:0007669"/>
    <property type="project" value="UniProtKB-KW"/>
</dbReference>
<keyword evidence="12" id="KW-1185">Reference proteome</keyword>
<evidence type="ECO:0000256" key="9">
    <source>
        <dbReference type="SAM" id="MobiDB-lite"/>
    </source>
</evidence>
<reference evidence="11" key="1">
    <citation type="submission" date="2014-01" db="EMBL/GenBank/DDBJ databases">
        <authorList>
            <person name="Aslett M."/>
        </authorList>
    </citation>
    <scope>NUCLEOTIDE SEQUENCE</scope>
</reference>
<keyword evidence="2" id="KW-0217">Developmental protein</keyword>
<dbReference type="FunFam" id="1.10.10.60:FF:000068">
    <property type="entry name" value="Orthodenticle homeobox 1"/>
    <property type="match status" value="1"/>
</dbReference>
<dbReference type="GO" id="GO:0005634">
    <property type="term" value="C:nucleus"/>
    <property type="evidence" value="ECO:0007669"/>
    <property type="project" value="UniProtKB-SubCell"/>
</dbReference>
<dbReference type="GO" id="GO:0045944">
    <property type="term" value="P:positive regulation of transcription by RNA polymerase II"/>
    <property type="evidence" value="ECO:0007669"/>
    <property type="project" value="UniProtKB-ARBA"/>
</dbReference>
<dbReference type="PROSITE" id="PS50071">
    <property type="entry name" value="HOMEOBOX_2"/>
    <property type="match status" value="1"/>
</dbReference>
<keyword evidence="4 7" id="KW-0238">DNA-binding</keyword>
<dbReference type="Gene3D" id="1.10.10.60">
    <property type="entry name" value="Homeodomain-like"/>
    <property type="match status" value="1"/>
</dbReference>
<evidence type="ECO:0000313" key="11">
    <source>
        <dbReference type="EMBL" id="CDW54752.1"/>
    </source>
</evidence>
<dbReference type="EMBL" id="HG805914">
    <property type="protein sequence ID" value="CDW54752.1"/>
    <property type="molecule type" value="Genomic_DNA"/>
</dbReference>
<evidence type="ECO:0000313" key="12">
    <source>
        <dbReference type="Proteomes" id="UP000030665"/>
    </source>
</evidence>
<accession>A0A077Z2R6</accession>
<dbReference type="InterPro" id="IPR009057">
    <property type="entry name" value="Homeodomain-like_sf"/>
</dbReference>
<evidence type="ECO:0000256" key="3">
    <source>
        <dbReference type="ARBA" id="ARBA00022902"/>
    </source>
</evidence>
<dbReference type="Pfam" id="PF00046">
    <property type="entry name" value="Homeodomain"/>
    <property type="match status" value="1"/>
</dbReference>
<evidence type="ECO:0000259" key="10">
    <source>
        <dbReference type="PROSITE" id="PS50071"/>
    </source>
</evidence>
<name>A0A077Z2R6_TRITR</name>
<gene>
    <name evidence="11" type="ORF">TTRE_0000302201</name>
</gene>
<dbReference type="OrthoDB" id="6159439at2759"/>
<reference evidence="11" key="2">
    <citation type="submission" date="2014-03" db="EMBL/GenBank/DDBJ databases">
        <title>The whipworm genome and dual-species transcriptomics of an intimate host-pathogen interaction.</title>
        <authorList>
            <person name="Foth B.J."/>
            <person name="Tsai I.J."/>
            <person name="Reid A.J."/>
            <person name="Bancroft A.J."/>
            <person name="Nichol S."/>
            <person name="Tracey A."/>
            <person name="Holroyd N."/>
            <person name="Cotton J.A."/>
            <person name="Stanley E.J."/>
            <person name="Zarowiecki M."/>
            <person name="Liu J.Z."/>
            <person name="Huckvale T."/>
            <person name="Cooper P.J."/>
            <person name="Grencis R.K."/>
            <person name="Berriman M."/>
        </authorList>
    </citation>
    <scope>NUCLEOTIDE SEQUENCE [LARGE SCALE GENOMIC DNA]</scope>
</reference>
<dbReference type="CDD" id="cd00086">
    <property type="entry name" value="homeodomain"/>
    <property type="match status" value="1"/>
</dbReference>
<evidence type="ECO:0000256" key="7">
    <source>
        <dbReference type="PROSITE-ProRule" id="PRU00108"/>
    </source>
</evidence>
<dbReference type="InterPro" id="IPR017970">
    <property type="entry name" value="Homeobox_CS"/>
</dbReference>
<dbReference type="STRING" id="36087.A0A077Z2R6"/>
<feature type="DNA-binding region" description="Homeobox" evidence="7">
    <location>
        <begin position="62"/>
        <end position="121"/>
    </location>
</feature>
<keyword evidence="6 7" id="KW-0539">Nucleus</keyword>
<protein>
    <submittedName>
        <fullName evidence="11">Homeobox protein otx5</fullName>
    </submittedName>
</protein>
<dbReference type="SUPFAM" id="SSF46689">
    <property type="entry name" value="Homeodomain-like"/>
    <property type="match status" value="1"/>
</dbReference>
<dbReference type="PROSITE" id="PS00027">
    <property type="entry name" value="HOMEOBOX_1"/>
    <property type="match status" value="1"/>
</dbReference>
<evidence type="ECO:0000256" key="1">
    <source>
        <dbReference type="ARBA" id="ARBA00004123"/>
    </source>
</evidence>
<dbReference type="Proteomes" id="UP000030665">
    <property type="component" value="Unassembled WGS sequence"/>
</dbReference>
<evidence type="ECO:0000256" key="5">
    <source>
        <dbReference type="ARBA" id="ARBA00023155"/>
    </source>
</evidence>
<evidence type="ECO:0000256" key="2">
    <source>
        <dbReference type="ARBA" id="ARBA00022473"/>
    </source>
</evidence>
<dbReference type="InterPro" id="IPR001356">
    <property type="entry name" value="HD"/>
</dbReference>
<dbReference type="PANTHER" id="PTHR45793">
    <property type="entry name" value="HOMEOBOX PROTEIN"/>
    <property type="match status" value="1"/>
</dbReference>
<feature type="compositionally biased region" description="Basic and acidic residues" evidence="9">
    <location>
        <begin position="144"/>
        <end position="164"/>
    </location>
</feature>
<feature type="region of interest" description="Disordered" evidence="9">
    <location>
        <begin position="119"/>
        <end position="165"/>
    </location>
</feature>